<dbReference type="PANTHER" id="PTHR43304:SF1">
    <property type="entry name" value="PAC DOMAIN-CONTAINING PROTEIN"/>
    <property type="match status" value="1"/>
</dbReference>
<dbReference type="OrthoDB" id="9762798at2"/>
<dbReference type="PRINTS" id="PR00344">
    <property type="entry name" value="BCTRLSENSOR"/>
</dbReference>
<dbReference type="EC" id="2.7.13.3" evidence="3"/>
<sequence length="593" mass="66841">MIQSSKRSLSRNLTISLVAAVVILVAALFGIQHWNLARRANAELEIKADNYADELAEILAIPMWTLDTANVRHVGQVYERNDLFSRLRIADSRGETLYLYEAEDRTAEEIHRTRSITFEGHVIGHLDMALSLASSQKTARQLLYATSMNIAATALALFVATGILLRVFLRRPLTELEQAMDHVARGDFSKSISGPRYAELERIMDSFQKMSATIRAREESLRRVNEALSVSEQRLNMAITAANDGLWDWELPHNQSYYSPRWYTMLGYEPDSMPPTLETWEKLIHPEDQPRVRAALDQHLKDGGEEFTSEFRMRSSDGGYRWVLTRGQVTERGPQGEPLRMTGTHQDITERKEAEAMREELINELEEKNAELERFTYTVSHDLKSPLITIKGFLGMLQTDLERGDKEHIEKDMGRIGQAADKMQQLLDELLELSRVGRLNNPPEEVNLGTLAGEAVELVAGQINELGVSVDIQPDLPTVRADRPRMLEVFQNLVDNATKFMGEQPDPHIEIGVRKENGEDVVFVKDNGIGIKKDYFHKVFGLFDQLDQGKGGTGIGLALVKRVIETHGGRIWVESEGLGHGATFFFTIKGMSG</sequence>
<feature type="transmembrane region" description="Helical" evidence="8">
    <location>
        <begin position="150"/>
        <end position="169"/>
    </location>
</feature>
<keyword evidence="7" id="KW-0175">Coiled coil</keyword>
<evidence type="ECO:0000256" key="6">
    <source>
        <dbReference type="ARBA" id="ARBA00022777"/>
    </source>
</evidence>
<dbReference type="Gene3D" id="6.10.340.10">
    <property type="match status" value="1"/>
</dbReference>
<comment type="subcellular location">
    <subcellularLocation>
        <location evidence="2">Membrane</location>
    </subcellularLocation>
</comment>
<proteinExistence type="predicted"/>
<evidence type="ECO:0000256" key="8">
    <source>
        <dbReference type="SAM" id="Phobius"/>
    </source>
</evidence>
<dbReference type="SUPFAM" id="SSF55785">
    <property type="entry name" value="PYP-like sensor domain (PAS domain)"/>
    <property type="match status" value="1"/>
</dbReference>
<dbReference type="InterPro" id="IPR003594">
    <property type="entry name" value="HATPase_dom"/>
</dbReference>
<dbReference type="InterPro" id="IPR004358">
    <property type="entry name" value="Sig_transdc_His_kin-like_C"/>
</dbReference>
<feature type="domain" description="HAMP" evidence="12">
    <location>
        <begin position="167"/>
        <end position="219"/>
    </location>
</feature>
<dbReference type="Gene3D" id="2.10.70.100">
    <property type="match status" value="1"/>
</dbReference>
<dbReference type="Pfam" id="PF00512">
    <property type="entry name" value="HisKA"/>
    <property type="match status" value="1"/>
</dbReference>
<evidence type="ECO:0000256" key="1">
    <source>
        <dbReference type="ARBA" id="ARBA00000085"/>
    </source>
</evidence>
<accession>A0A1T4WXZ9</accession>
<dbReference type="SMART" id="SM00388">
    <property type="entry name" value="HisKA"/>
    <property type="match status" value="1"/>
</dbReference>
<dbReference type="Gene3D" id="3.30.450.20">
    <property type="entry name" value="PAS domain"/>
    <property type="match status" value="1"/>
</dbReference>
<dbReference type="FunFam" id="3.30.450.20:FF:000099">
    <property type="entry name" value="Sensory box sensor histidine kinase"/>
    <property type="match status" value="1"/>
</dbReference>
<keyword evidence="8" id="KW-0812">Transmembrane</keyword>
<dbReference type="Pfam" id="PF02518">
    <property type="entry name" value="HATPase_c"/>
    <property type="match status" value="1"/>
</dbReference>
<evidence type="ECO:0000259" key="11">
    <source>
        <dbReference type="PROSITE" id="PS50113"/>
    </source>
</evidence>
<feature type="domain" description="PAS" evidence="10">
    <location>
        <begin position="231"/>
        <end position="303"/>
    </location>
</feature>
<evidence type="ECO:0000256" key="4">
    <source>
        <dbReference type="ARBA" id="ARBA00022553"/>
    </source>
</evidence>
<dbReference type="SUPFAM" id="SSF55874">
    <property type="entry name" value="ATPase domain of HSP90 chaperone/DNA topoisomerase II/histidine kinase"/>
    <property type="match status" value="1"/>
</dbReference>
<dbReference type="SMART" id="SM00304">
    <property type="entry name" value="HAMP"/>
    <property type="match status" value="1"/>
</dbReference>
<name>A0A1T4WXZ9_9BACT</name>
<dbReference type="InterPro" id="IPR036097">
    <property type="entry name" value="HisK_dim/P_sf"/>
</dbReference>
<dbReference type="Gene3D" id="1.10.287.130">
    <property type="match status" value="1"/>
</dbReference>
<evidence type="ECO:0000259" key="12">
    <source>
        <dbReference type="PROSITE" id="PS50885"/>
    </source>
</evidence>
<dbReference type="PROSITE" id="PS50109">
    <property type="entry name" value="HIS_KIN"/>
    <property type="match status" value="1"/>
</dbReference>
<keyword evidence="6" id="KW-0418">Kinase</keyword>
<organism evidence="13 14">
    <name type="scientific">Paucidesulfovibrio gracilis DSM 16080</name>
    <dbReference type="NCBI Taxonomy" id="1121449"/>
    <lineage>
        <taxon>Bacteria</taxon>
        <taxon>Pseudomonadati</taxon>
        <taxon>Thermodesulfobacteriota</taxon>
        <taxon>Desulfovibrionia</taxon>
        <taxon>Desulfovibrionales</taxon>
        <taxon>Desulfovibrionaceae</taxon>
        <taxon>Paucidesulfovibrio</taxon>
    </lineage>
</organism>
<reference evidence="13 14" key="1">
    <citation type="submission" date="2017-02" db="EMBL/GenBank/DDBJ databases">
        <authorList>
            <person name="Peterson S.W."/>
        </authorList>
    </citation>
    <scope>NUCLEOTIDE SEQUENCE [LARGE SCALE GENOMIC DNA]</scope>
    <source>
        <strain evidence="13 14">DSM 16080</strain>
    </source>
</reference>
<dbReference type="EMBL" id="FUYC01000005">
    <property type="protein sequence ID" value="SKA82232.1"/>
    <property type="molecule type" value="Genomic_DNA"/>
</dbReference>
<evidence type="ECO:0000256" key="7">
    <source>
        <dbReference type="SAM" id="Coils"/>
    </source>
</evidence>
<dbReference type="SMART" id="SM00091">
    <property type="entry name" value="PAS"/>
    <property type="match status" value="1"/>
</dbReference>
<dbReference type="Gene3D" id="3.30.565.10">
    <property type="entry name" value="Histidine kinase-like ATPase, C-terminal domain"/>
    <property type="match status" value="1"/>
</dbReference>
<dbReference type="GO" id="GO:0016020">
    <property type="term" value="C:membrane"/>
    <property type="evidence" value="ECO:0007669"/>
    <property type="project" value="UniProtKB-SubCell"/>
</dbReference>
<dbReference type="SUPFAM" id="SSF158472">
    <property type="entry name" value="HAMP domain-like"/>
    <property type="match status" value="1"/>
</dbReference>
<evidence type="ECO:0000256" key="2">
    <source>
        <dbReference type="ARBA" id="ARBA00004370"/>
    </source>
</evidence>
<dbReference type="SUPFAM" id="SSF47384">
    <property type="entry name" value="Homodimeric domain of signal transducing histidine kinase"/>
    <property type="match status" value="1"/>
</dbReference>
<dbReference type="InterPro" id="IPR013655">
    <property type="entry name" value="PAS_fold_3"/>
</dbReference>
<dbReference type="GO" id="GO:0000155">
    <property type="term" value="F:phosphorelay sensor kinase activity"/>
    <property type="evidence" value="ECO:0007669"/>
    <property type="project" value="InterPro"/>
</dbReference>
<dbReference type="InterPro" id="IPR052162">
    <property type="entry name" value="Sensor_kinase/Photoreceptor"/>
</dbReference>
<feature type="transmembrane region" description="Helical" evidence="8">
    <location>
        <begin position="12"/>
        <end position="31"/>
    </location>
</feature>
<dbReference type="InterPro" id="IPR005467">
    <property type="entry name" value="His_kinase_dom"/>
</dbReference>
<feature type="coiled-coil region" evidence="7">
    <location>
        <begin position="351"/>
        <end position="378"/>
    </location>
</feature>
<comment type="catalytic activity">
    <reaction evidence="1">
        <text>ATP + protein L-histidine = ADP + protein N-phospho-L-histidine.</text>
        <dbReference type="EC" id="2.7.13.3"/>
    </reaction>
</comment>
<keyword evidence="5" id="KW-0808">Transferase</keyword>
<dbReference type="InterPro" id="IPR001610">
    <property type="entry name" value="PAC"/>
</dbReference>
<dbReference type="InterPro" id="IPR000014">
    <property type="entry name" value="PAS"/>
</dbReference>
<dbReference type="CDD" id="cd00130">
    <property type="entry name" value="PAS"/>
    <property type="match status" value="1"/>
</dbReference>
<dbReference type="InterPro" id="IPR003660">
    <property type="entry name" value="HAMP_dom"/>
</dbReference>
<dbReference type="AlphaFoldDB" id="A0A1T4WXZ9"/>
<evidence type="ECO:0000256" key="5">
    <source>
        <dbReference type="ARBA" id="ARBA00022679"/>
    </source>
</evidence>
<dbReference type="STRING" id="1121449.SAMN02745704_01527"/>
<evidence type="ECO:0000259" key="10">
    <source>
        <dbReference type="PROSITE" id="PS50112"/>
    </source>
</evidence>
<feature type="domain" description="Histidine kinase" evidence="9">
    <location>
        <begin position="378"/>
        <end position="592"/>
    </location>
</feature>
<evidence type="ECO:0000313" key="14">
    <source>
        <dbReference type="Proteomes" id="UP000190027"/>
    </source>
</evidence>
<dbReference type="Proteomes" id="UP000190027">
    <property type="component" value="Unassembled WGS sequence"/>
</dbReference>
<dbReference type="CDD" id="cd06225">
    <property type="entry name" value="HAMP"/>
    <property type="match status" value="1"/>
</dbReference>
<feature type="domain" description="PAC" evidence="11">
    <location>
        <begin position="307"/>
        <end position="360"/>
    </location>
</feature>
<dbReference type="PROSITE" id="PS50113">
    <property type="entry name" value="PAC"/>
    <property type="match status" value="1"/>
</dbReference>
<dbReference type="SMART" id="SM00387">
    <property type="entry name" value="HATPase_c"/>
    <property type="match status" value="1"/>
</dbReference>
<dbReference type="SMART" id="SM00086">
    <property type="entry name" value="PAC"/>
    <property type="match status" value="1"/>
</dbReference>
<dbReference type="InterPro" id="IPR003661">
    <property type="entry name" value="HisK_dim/P_dom"/>
</dbReference>
<dbReference type="Pfam" id="PF00672">
    <property type="entry name" value="HAMP"/>
    <property type="match status" value="1"/>
</dbReference>
<protein>
    <recommendedName>
        <fullName evidence="3">histidine kinase</fullName>
        <ecNumber evidence="3">2.7.13.3</ecNumber>
    </recommendedName>
</protein>
<gene>
    <name evidence="13" type="ORF">SAMN02745704_01527</name>
</gene>
<evidence type="ECO:0000313" key="13">
    <source>
        <dbReference type="EMBL" id="SKA82232.1"/>
    </source>
</evidence>
<dbReference type="NCBIfam" id="TIGR00229">
    <property type="entry name" value="sensory_box"/>
    <property type="match status" value="1"/>
</dbReference>
<dbReference type="PROSITE" id="PS50885">
    <property type="entry name" value="HAMP"/>
    <property type="match status" value="1"/>
</dbReference>
<dbReference type="Pfam" id="PF08447">
    <property type="entry name" value="PAS_3"/>
    <property type="match status" value="1"/>
</dbReference>
<evidence type="ECO:0000259" key="9">
    <source>
        <dbReference type="PROSITE" id="PS50109"/>
    </source>
</evidence>
<dbReference type="InterPro" id="IPR000700">
    <property type="entry name" value="PAS-assoc_C"/>
</dbReference>
<evidence type="ECO:0000256" key="3">
    <source>
        <dbReference type="ARBA" id="ARBA00012438"/>
    </source>
</evidence>
<keyword evidence="14" id="KW-1185">Reference proteome</keyword>
<dbReference type="CDD" id="cd00082">
    <property type="entry name" value="HisKA"/>
    <property type="match status" value="1"/>
</dbReference>
<keyword evidence="8" id="KW-1133">Transmembrane helix</keyword>
<dbReference type="FunFam" id="3.30.565.10:FF:000006">
    <property type="entry name" value="Sensor histidine kinase WalK"/>
    <property type="match status" value="1"/>
</dbReference>
<keyword evidence="8" id="KW-0472">Membrane</keyword>
<dbReference type="InterPro" id="IPR036890">
    <property type="entry name" value="HATPase_C_sf"/>
</dbReference>
<keyword evidence="4" id="KW-0597">Phosphoprotein</keyword>
<dbReference type="PROSITE" id="PS50112">
    <property type="entry name" value="PAS"/>
    <property type="match status" value="1"/>
</dbReference>
<dbReference type="RefSeq" id="WP_159447165.1">
    <property type="nucleotide sequence ID" value="NZ_FUYC01000005.1"/>
</dbReference>
<dbReference type="InterPro" id="IPR035965">
    <property type="entry name" value="PAS-like_dom_sf"/>
</dbReference>
<dbReference type="PANTHER" id="PTHR43304">
    <property type="entry name" value="PHYTOCHROME-LIKE PROTEIN CPH1"/>
    <property type="match status" value="1"/>
</dbReference>